<dbReference type="EMBL" id="DS859443">
    <property type="protein sequence ID" value="EEC13961.1"/>
    <property type="molecule type" value="Genomic_DNA"/>
</dbReference>
<dbReference type="STRING" id="6945.B7Q539"/>
<dbReference type="HOGENOM" id="CLU_913890_0_0_1"/>
<dbReference type="VEuPathDB" id="VectorBase:ISCP_028323"/>
<dbReference type="EnsemblMetazoa" id="ISCW024704-RA">
    <property type="protein sequence ID" value="ISCW024704-PA"/>
    <property type="gene ID" value="ISCW024704"/>
</dbReference>
<organism>
    <name type="scientific">Ixodes scapularis</name>
    <name type="common">Black-legged tick</name>
    <name type="synonym">Deer tick</name>
    <dbReference type="NCBI Taxonomy" id="6945"/>
    <lineage>
        <taxon>Eukaryota</taxon>
        <taxon>Metazoa</taxon>
        <taxon>Ecdysozoa</taxon>
        <taxon>Arthropoda</taxon>
        <taxon>Chelicerata</taxon>
        <taxon>Arachnida</taxon>
        <taxon>Acari</taxon>
        <taxon>Parasitiformes</taxon>
        <taxon>Ixodida</taxon>
        <taxon>Ixodoidea</taxon>
        <taxon>Ixodidae</taxon>
        <taxon>Ixodinae</taxon>
        <taxon>Ixodes</taxon>
    </lineage>
</organism>
<evidence type="ECO:0000256" key="1">
    <source>
        <dbReference type="ARBA" id="ARBA00022614"/>
    </source>
</evidence>
<dbReference type="PROSITE" id="PS51450">
    <property type="entry name" value="LRR"/>
    <property type="match status" value="1"/>
</dbReference>
<keyword evidence="6" id="KW-1185">Reference proteome</keyword>
<keyword evidence="1" id="KW-0433">Leucine-rich repeat</keyword>
<dbReference type="Proteomes" id="UP000001555">
    <property type="component" value="Unassembled WGS sequence"/>
</dbReference>
<dbReference type="PaxDb" id="6945-B7Q539"/>
<accession>B7Q539</accession>
<dbReference type="Gene3D" id="3.80.10.10">
    <property type="entry name" value="Ribonuclease Inhibitor"/>
    <property type="match status" value="2"/>
</dbReference>
<dbReference type="PANTHER" id="PTHR24373">
    <property type="entry name" value="SLIT RELATED LEUCINE-RICH REPEAT NEURONAL PROTEIN"/>
    <property type="match status" value="1"/>
</dbReference>
<dbReference type="EMBL" id="ABJB010566322">
    <property type="status" value="NOT_ANNOTATED_CDS"/>
    <property type="molecule type" value="Genomic_DNA"/>
</dbReference>
<proteinExistence type="predicted"/>
<dbReference type="InterPro" id="IPR003591">
    <property type="entry name" value="Leu-rich_rpt_typical-subtyp"/>
</dbReference>
<sequence>MKEFHAQQCHISIVNPGAFQMLSQLRLLDLSENQISDLNNTVFSQSSKLATFSAASNLIKNVDNIFNKTRWLQVINLDSNFIEDITNAFTGLFLLNRLRLKQNKISFIRDKTFNSNKDLKYLDLSQNEIEWLGTNCFKGLVRLDHLDLGKNKLLVMNGSTSNLPRLTYLVLDDNTLHVLEENDFFNDLRLRFVNASRNNITSVEGAFRTLDGVRTVSLLSNRLTAVHRKSFPDSTPKLRFLDLNTNLFSNIKPSEIPNHVQVLNIKGNKLSSFPLDLVSSFNLSSIQLTDNPWRCDCEDYPFSQW</sequence>
<keyword evidence="2" id="KW-0732">Signal</keyword>
<keyword evidence="3" id="KW-0677">Repeat</keyword>
<dbReference type="SMART" id="SM00369">
    <property type="entry name" value="LRR_TYP"/>
    <property type="match status" value="5"/>
</dbReference>
<keyword evidence="4" id="KW-0812">Transmembrane</keyword>
<dbReference type="OrthoDB" id="6490630at2759"/>
<evidence type="ECO:0000313" key="5">
    <source>
        <dbReference type="EnsemblMetazoa" id="ISCW024704-PA"/>
    </source>
</evidence>
<reference evidence="4 6" key="1">
    <citation type="submission" date="2008-03" db="EMBL/GenBank/DDBJ databases">
        <title>Annotation of Ixodes scapularis.</title>
        <authorList>
            <consortium name="Ixodes scapularis Genome Project Consortium"/>
            <person name="Caler E."/>
            <person name="Hannick L.I."/>
            <person name="Bidwell S."/>
            <person name="Joardar V."/>
            <person name="Thiagarajan M."/>
            <person name="Amedeo P."/>
            <person name="Galinsky K.J."/>
            <person name="Schobel S."/>
            <person name="Inman J."/>
            <person name="Hostetler J."/>
            <person name="Miller J."/>
            <person name="Hammond M."/>
            <person name="Megy K."/>
            <person name="Lawson D."/>
            <person name="Kodira C."/>
            <person name="Sutton G."/>
            <person name="Meyer J."/>
            <person name="Hill C.A."/>
            <person name="Birren B."/>
            <person name="Nene V."/>
            <person name="Collins F."/>
            <person name="Alarcon-Chaidez F."/>
            <person name="Wikel S."/>
            <person name="Strausberg R."/>
        </authorList>
    </citation>
    <scope>NUCLEOTIDE SEQUENCE [LARGE SCALE GENOMIC DNA]</scope>
    <source>
        <strain evidence="6">Wikel</strain>
        <strain evidence="4">Wikel colony</strain>
    </source>
</reference>
<name>B7Q539_IXOSC</name>
<keyword evidence="4" id="KW-0472">Membrane</keyword>
<gene>
    <name evidence="4" type="ORF">IscW_ISCW024704</name>
</gene>
<dbReference type="AlphaFoldDB" id="B7Q539"/>
<dbReference type="PANTHER" id="PTHR24373:SF370">
    <property type="entry name" value="FISH-LIPS, ISOFORM E"/>
    <property type="match status" value="1"/>
</dbReference>
<reference evidence="5" key="2">
    <citation type="submission" date="2020-05" db="UniProtKB">
        <authorList>
            <consortium name="EnsemblMetazoa"/>
        </authorList>
    </citation>
    <scope>IDENTIFICATION</scope>
    <source>
        <strain evidence="5">wikel</strain>
    </source>
</reference>
<evidence type="ECO:0000256" key="2">
    <source>
        <dbReference type="ARBA" id="ARBA00022729"/>
    </source>
</evidence>
<protein>
    <submittedName>
        <fullName evidence="4 5">Leucine-rich transmembrane protein, putative</fullName>
    </submittedName>
</protein>
<dbReference type="VEuPathDB" id="VectorBase:ISCW024704"/>
<dbReference type="InterPro" id="IPR050328">
    <property type="entry name" value="Dev_Immune_Receptor"/>
</dbReference>
<dbReference type="SUPFAM" id="SSF52058">
    <property type="entry name" value="L domain-like"/>
    <property type="match status" value="1"/>
</dbReference>
<dbReference type="InterPro" id="IPR001611">
    <property type="entry name" value="Leu-rich_rpt"/>
</dbReference>
<evidence type="ECO:0000256" key="3">
    <source>
        <dbReference type="ARBA" id="ARBA00022737"/>
    </source>
</evidence>
<evidence type="ECO:0000313" key="6">
    <source>
        <dbReference type="Proteomes" id="UP000001555"/>
    </source>
</evidence>
<dbReference type="InterPro" id="IPR032675">
    <property type="entry name" value="LRR_dom_sf"/>
</dbReference>
<dbReference type="VEuPathDB" id="VectorBase:ISCI024704"/>
<feature type="non-terminal residue" evidence="4">
    <location>
        <position position="305"/>
    </location>
</feature>
<dbReference type="Pfam" id="PF13855">
    <property type="entry name" value="LRR_8"/>
    <property type="match status" value="2"/>
</dbReference>
<evidence type="ECO:0000313" key="4">
    <source>
        <dbReference type="EMBL" id="EEC13961.1"/>
    </source>
</evidence>